<name>A0ABS9BT83_9BACT</name>
<dbReference type="Gene3D" id="3.30.1150.10">
    <property type="match status" value="1"/>
</dbReference>
<dbReference type="InterPro" id="IPR051045">
    <property type="entry name" value="TonB-dependent_transducer"/>
</dbReference>
<evidence type="ECO:0000256" key="2">
    <source>
        <dbReference type="ARBA" id="ARBA00006555"/>
    </source>
</evidence>
<evidence type="ECO:0000256" key="6">
    <source>
        <dbReference type="ARBA" id="ARBA00022692"/>
    </source>
</evidence>
<dbReference type="InterPro" id="IPR006260">
    <property type="entry name" value="TonB/TolA_C"/>
</dbReference>
<feature type="transmembrane region" description="Helical" evidence="10">
    <location>
        <begin position="88"/>
        <end position="109"/>
    </location>
</feature>
<dbReference type="EMBL" id="JAKEVZ010000006">
    <property type="protein sequence ID" value="MCF1751288.1"/>
    <property type="molecule type" value="Genomic_DNA"/>
</dbReference>
<dbReference type="Pfam" id="PF03544">
    <property type="entry name" value="TonB_C"/>
    <property type="match status" value="1"/>
</dbReference>
<evidence type="ECO:0000256" key="5">
    <source>
        <dbReference type="ARBA" id="ARBA00022519"/>
    </source>
</evidence>
<feature type="transmembrane region" description="Helical" evidence="10">
    <location>
        <begin position="6"/>
        <end position="25"/>
    </location>
</feature>
<dbReference type="PRINTS" id="PR01374">
    <property type="entry name" value="TONBPROTEIN"/>
</dbReference>
<keyword evidence="3" id="KW-0813">Transport</keyword>
<evidence type="ECO:0000256" key="8">
    <source>
        <dbReference type="ARBA" id="ARBA00022989"/>
    </source>
</evidence>
<feature type="domain" description="TonB C-terminal" evidence="11">
    <location>
        <begin position="314"/>
        <end position="410"/>
    </location>
</feature>
<dbReference type="InterPro" id="IPR037682">
    <property type="entry name" value="TonB_C"/>
</dbReference>
<keyword evidence="7" id="KW-0653">Protein transport</keyword>
<evidence type="ECO:0000256" key="10">
    <source>
        <dbReference type="SAM" id="Phobius"/>
    </source>
</evidence>
<dbReference type="SUPFAM" id="SSF74653">
    <property type="entry name" value="TolA/TonB C-terminal domain"/>
    <property type="match status" value="1"/>
</dbReference>
<keyword evidence="8 10" id="KW-1133">Transmembrane helix</keyword>
<evidence type="ECO:0000256" key="1">
    <source>
        <dbReference type="ARBA" id="ARBA00004383"/>
    </source>
</evidence>
<dbReference type="NCBIfam" id="TIGR01352">
    <property type="entry name" value="tonB_Cterm"/>
    <property type="match status" value="1"/>
</dbReference>
<gene>
    <name evidence="12" type="ORF">L0U89_09425</name>
</gene>
<dbReference type="PANTHER" id="PTHR33446:SF2">
    <property type="entry name" value="PROTEIN TONB"/>
    <property type="match status" value="1"/>
</dbReference>
<keyword evidence="4" id="KW-1003">Cell membrane</keyword>
<evidence type="ECO:0000256" key="4">
    <source>
        <dbReference type="ARBA" id="ARBA00022475"/>
    </source>
</evidence>
<dbReference type="PROSITE" id="PS52015">
    <property type="entry name" value="TONB_CTD"/>
    <property type="match status" value="1"/>
</dbReference>
<comment type="caution">
    <text evidence="12">The sequence shown here is derived from an EMBL/GenBank/DDBJ whole genome shotgun (WGS) entry which is preliminary data.</text>
</comment>
<keyword evidence="9 10" id="KW-0472">Membrane</keyword>
<organism evidence="12 13">
    <name type="scientific">Mariniradius sediminis</name>
    <dbReference type="NCBI Taxonomy" id="2909237"/>
    <lineage>
        <taxon>Bacteria</taxon>
        <taxon>Pseudomonadati</taxon>
        <taxon>Bacteroidota</taxon>
        <taxon>Cytophagia</taxon>
        <taxon>Cytophagales</taxon>
        <taxon>Cyclobacteriaceae</taxon>
        <taxon>Mariniradius</taxon>
    </lineage>
</organism>
<evidence type="ECO:0000256" key="7">
    <source>
        <dbReference type="ARBA" id="ARBA00022927"/>
    </source>
</evidence>
<keyword evidence="6 10" id="KW-0812">Transmembrane</keyword>
<dbReference type="Pfam" id="PF05569">
    <property type="entry name" value="Peptidase_M56"/>
    <property type="match status" value="1"/>
</dbReference>
<accession>A0ABS9BT83</accession>
<feature type="transmembrane region" description="Helical" evidence="10">
    <location>
        <begin position="37"/>
        <end position="54"/>
    </location>
</feature>
<evidence type="ECO:0000313" key="12">
    <source>
        <dbReference type="EMBL" id="MCF1751288.1"/>
    </source>
</evidence>
<protein>
    <submittedName>
        <fullName evidence="12">M56 family metallopeptidase</fullName>
    </submittedName>
</protein>
<sequence length="442" mass="50559">MENLFNNLLEGSIILLVLYGFYKLMLSRLTFFSWNRSYLVSMLLAAAILPFLSFDWGPTSSELLGYQLPAVTIGEESVQKNEWSTWQILSMFYLAGTVLFASKLLWAFARTMVLINRAKVDTFRGKRIHIHPAFSPASFFGFILLPSIPEDEEQANTIVLHESIHAAKGHSIDLIIFQIVRCMYWFFPWMSRIEADLREIHEFEADQAVLHIKAPKAYAQMLLNLLYEENEHLLLNNFNQFLTKKRILMMTQAKSKLIQKLRFLPALPLIGLLFIAIACEESQEAIEPAAVETGTVLEANEVFDVVEESPTFPGGMEAWGKFMMENLEYPALAKRMGVEGTVYLVFEIRTDGSVQNVEILRGIGAGCDEEAMRVVKKSPNWIPGKQRGRKVNVRMRLPVRFKLGENTVSENRNLIPDRKFFPSNRQLLDLNSKRPINPLDEC</sequence>
<dbReference type="InterPro" id="IPR008756">
    <property type="entry name" value="Peptidase_M56"/>
</dbReference>
<proteinExistence type="inferred from homology"/>
<keyword evidence="13" id="KW-1185">Reference proteome</keyword>
<dbReference type="PANTHER" id="PTHR33446">
    <property type="entry name" value="PROTEIN TONB-RELATED"/>
    <property type="match status" value="1"/>
</dbReference>
<evidence type="ECO:0000256" key="9">
    <source>
        <dbReference type="ARBA" id="ARBA00023136"/>
    </source>
</evidence>
<dbReference type="InterPro" id="IPR003538">
    <property type="entry name" value="TonB"/>
</dbReference>
<dbReference type="RefSeq" id="WP_234861279.1">
    <property type="nucleotide sequence ID" value="NZ_JAKEVZ010000006.1"/>
</dbReference>
<dbReference type="Proteomes" id="UP001201449">
    <property type="component" value="Unassembled WGS sequence"/>
</dbReference>
<comment type="subcellular location">
    <subcellularLocation>
        <location evidence="1">Cell inner membrane</location>
        <topology evidence="1">Single-pass membrane protein</topology>
        <orientation evidence="1">Periplasmic side</orientation>
    </subcellularLocation>
</comment>
<comment type="similarity">
    <text evidence="2">Belongs to the TonB family.</text>
</comment>
<keyword evidence="5" id="KW-0997">Cell inner membrane</keyword>
<reference evidence="12 13" key="1">
    <citation type="submission" date="2022-01" db="EMBL/GenBank/DDBJ databases">
        <title>Mariniradius saccharolyticus sp. nov., isolated from sediment of a river.</title>
        <authorList>
            <person name="Liu H."/>
        </authorList>
    </citation>
    <scope>NUCLEOTIDE SEQUENCE [LARGE SCALE GENOMIC DNA]</scope>
    <source>
        <strain evidence="12 13">RY-2</strain>
    </source>
</reference>
<evidence type="ECO:0000313" key="13">
    <source>
        <dbReference type="Proteomes" id="UP001201449"/>
    </source>
</evidence>
<evidence type="ECO:0000256" key="3">
    <source>
        <dbReference type="ARBA" id="ARBA00022448"/>
    </source>
</evidence>
<feature type="transmembrane region" description="Helical" evidence="10">
    <location>
        <begin position="261"/>
        <end position="278"/>
    </location>
</feature>
<evidence type="ECO:0000259" key="11">
    <source>
        <dbReference type="PROSITE" id="PS52015"/>
    </source>
</evidence>